<dbReference type="OrthoDB" id="9768004at2"/>
<reference evidence="2 3" key="1">
    <citation type="journal article" date="2015" name="Genome Announc.">
        <title>Genomes of Geoalkalibacter ferrihydriticus Z-0531T and Geoalkalibacter subterraneus Red1T, Two Haloalkaliphilic Metal-Reducing Deltaproteobacteria.</title>
        <authorList>
            <person name="Badalamenti J.P."/>
            <person name="Krajmalnik-Brown R."/>
            <person name="Torres C.I."/>
            <person name="Bond D.R."/>
        </authorList>
    </citation>
    <scope>NUCLEOTIDE SEQUENCE [LARGE SCALE GENOMIC DNA]</scope>
    <source>
        <strain evidence="2 3">Red1</strain>
    </source>
</reference>
<dbReference type="KEGG" id="gsb:GSUB_15980"/>
<dbReference type="InterPro" id="IPR016187">
    <property type="entry name" value="CTDL_fold"/>
</dbReference>
<protein>
    <submittedName>
        <fullName evidence="2">Uncharacterized protein</fullName>
    </submittedName>
</protein>
<organism evidence="2 3">
    <name type="scientific">Geoalkalibacter subterraneus</name>
    <dbReference type="NCBI Taxonomy" id="483547"/>
    <lineage>
        <taxon>Bacteria</taxon>
        <taxon>Pseudomonadati</taxon>
        <taxon>Thermodesulfobacteriota</taxon>
        <taxon>Desulfuromonadia</taxon>
        <taxon>Desulfuromonadales</taxon>
        <taxon>Geoalkalibacteraceae</taxon>
        <taxon>Geoalkalibacter</taxon>
    </lineage>
</organism>
<evidence type="ECO:0000313" key="3">
    <source>
        <dbReference type="Proteomes" id="UP000035036"/>
    </source>
</evidence>
<dbReference type="Gene3D" id="3.90.1580.10">
    <property type="entry name" value="paralog of FGE (formylglycine-generating enzyme)"/>
    <property type="match status" value="1"/>
</dbReference>
<dbReference type="SUPFAM" id="SSF56436">
    <property type="entry name" value="C-type lectin-like"/>
    <property type="match status" value="1"/>
</dbReference>
<sequence length="352" mass="37271">MSMIISIKDSLRQSVEAATGGQVTVMYDDKGYPSHMCRIPMFTLDTIDPSWAAVPHPAFIVNGTTKSEIWVGQYPAVIHDSRALSLPGRDPAASIDFDTADARCSIKGAGWHLMTNAEWAAIALLTHKQFGPDTIRGNTNYGRDYVATFETAPRQDGANPGLASGTARTLTGAGPASWRHNGEPSGIADLVGNVWEWQRGMRLVDGEIQVIADNNAADNTLSTAAGSSAWQAILEDGTLVAPGTANTLKYNSDSGVKLAKVVTATASVNTQYKDVLAAAGTAAPDLTKALGLFPHATDMARGNLYVNNAGERLPLRGGSWHNGALAGSFALNLSYERSLALTLLGFRPAFVL</sequence>
<keyword evidence="3" id="KW-1185">Reference proteome</keyword>
<dbReference type="AlphaFoldDB" id="A0A0B5FK27"/>
<name>A0A0B5FK27_9BACT</name>
<proteinExistence type="predicted"/>
<evidence type="ECO:0000256" key="1">
    <source>
        <dbReference type="SAM" id="MobiDB-lite"/>
    </source>
</evidence>
<evidence type="ECO:0000313" key="2">
    <source>
        <dbReference type="EMBL" id="AJF07753.1"/>
    </source>
</evidence>
<dbReference type="EMBL" id="CP010311">
    <property type="protein sequence ID" value="AJF07753.1"/>
    <property type="molecule type" value="Genomic_DNA"/>
</dbReference>
<dbReference type="STRING" id="483547.GSUB_15980"/>
<feature type="region of interest" description="Disordered" evidence="1">
    <location>
        <begin position="156"/>
        <end position="181"/>
    </location>
</feature>
<accession>A0A0B5FK27</accession>
<dbReference type="HOGENOM" id="CLU_047671_0_0_7"/>
<dbReference type="Proteomes" id="UP000035036">
    <property type="component" value="Chromosome"/>
</dbReference>
<gene>
    <name evidence="2" type="ORF">GSUB_15980</name>
</gene>
<dbReference type="RefSeq" id="WP_040201729.1">
    <property type="nucleotide sequence ID" value="NZ_CP010311.1"/>
</dbReference>
<dbReference type="InterPro" id="IPR042095">
    <property type="entry name" value="SUMF_sf"/>
</dbReference>